<reference evidence="2" key="2">
    <citation type="submission" date="2024-04" db="EMBL/GenBank/DDBJ databases">
        <authorList>
            <person name="Chen Y."/>
            <person name="Shah S."/>
            <person name="Dougan E. K."/>
            <person name="Thang M."/>
            <person name="Chan C."/>
        </authorList>
    </citation>
    <scope>NUCLEOTIDE SEQUENCE [LARGE SCALE GENOMIC DNA]</scope>
</reference>
<gene>
    <name evidence="1" type="ORF">C1SCF055_LOCUS9943</name>
</gene>
<accession>A0A9P1FQ07</accession>
<dbReference type="SUPFAM" id="SSF48452">
    <property type="entry name" value="TPR-like"/>
    <property type="match status" value="1"/>
</dbReference>
<dbReference type="AlphaFoldDB" id="A0A9P1FQ07"/>
<dbReference type="Proteomes" id="UP001152797">
    <property type="component" value="Unassembled WGS sequence"/>
</dbReference>
<dbReference type="EMBL" id="CAMXCT020000694">
    <property type="protein sequence ID" value="CAL1135597.1"/>
    <property type="molecule type" value="Genomic_DNA"/>
</dbReference>
<evidence type="ECO:0000313" key="2">
    <source>
        <dbReference type="EMBL" id="CAL1135597.1"/>
    </source>
</evidence>
<reference evidence="1" key="1">
    <citation type="submission" date="2022-10" db="EMBL/GenBank/DDBJ databases">
        <authorList>
            <person name="Chen Y."/>
            <person name="Dougan E. K."/>
            <person name="Chan C."/>
            <person name="Rhodes N."/>
            <person name="Thang M."/>
        </authorList>
    </citation>
    <scope>NUCLEOTIDE SEQUENCE</scope>
</reference>
<comment type="caution">
    <text evidence="1">The sequence shown here is derived from an EMBL/GenBank/DDBJ whole genome shotgun (WGS) entry which is preliminary data.</text>
</comment>
<dbReference type="OrthoDB" id="410679at2759"/>
<evidence type="ECO:0000313" key="1">
    <source>
        <dbReference type="EMBL" id="CAI3982222.1"/>
    </source>
</evidence>
<evidence type="ECO:0000313" key="3">
    <source>
        <dbReference type="Proteomes" id="UP001152797"/>
    </source>
</evidence>
<keyword evidence="3" id="KW-1185">Reference proteome</keyword>
<proteinExistence type="predicted"/>
<feature type="non-terminal residue" evidence="1">
    <location>
        <position position="368"/>
    </location>
</feature>
<organism evidence="1">
    <name type="scientific">Cladocopium goreaui</name>
    <dbReference type="NCBI Taxonomy" id="2562237"/>
    <lineage>
        <taxon>Eukaryota</taxon>
        <taxon>Sar</taxon>
        <taxon>Alveolata</taxon>
        <taxon>Dinophyceae</taxon>
        <taxon>Suessiales</taxon>
        <taxon>Symbiodiniaceae</taxon>
        <taxon>Cladocopium</taxon>
    </lineage>
</organism>
<dbReference type="EMBL" id="CAMXCT030000694">
    <property type="protein sequence ID" value="CAL4769534.1"/>
    <property type="molecule type" value="Genomic_DNA"/>
</dbReference>
<protein>
    <submittedName>
        <fullName evidence="1">Uncharacterized protein</fullName>
    </submittedName>
</protein>
<dbReference type="Gene3D" id="1.25.40.10">
    <property type="entry name" value="Tetratricopeptide repeat domain"/>
    <property type="match status" value="1"/>
</dbReference>
<name>A0A9P1FQ07_9DINO</name>
<dbReference type="EMBL" id="CAMXCT010000694">
    <property type="protein sequence ID" value="CAI3982222.1"/>
    <property type="molecule type" value="Genomic_DNA"/>
</dbReference>
<sequence length="368" mass="40972">YSWCYLVTDIVTSLVHHCQNWGREELRSLAAQALGINVPFEEFREAFEVRVRGIKHVLALMAPWDQPVYVSRVWCVFEVFTAVNDAECELTVILPPKEMDTGAEGYLWSSLEQLDVQTAEASVAADKDNILRIVAQGVGFDYLNQVVRQQLLRWLAESAWREALQQFSTGDLFGDTAAEIGAQPLSSCARAAAASESEEKANLLRVVGQNLEYLHRGEEAAEVYAEACSVLERLGKLESHDGAAILTSWALLEQDEKIEEALQQFRRAWTIRISCGSHNTLDAADLLSMMGVAECKAGLMEPGLRHATEGYELRQRLEGRLATPYGATLMQNLGRCCWLAGDDQKFGPHVVRDVVFLGEILGMGIYLM</sequence>
<dbReference type="InterPro" id="IPR011990">
    <property type="entry name" value="TPR-like_helical_dom_sf"/>
</dbReference>